<protein>
    <recommendedName>
        <fullName evidence="4">Lipocalin-like domain-containing protein</fullName>
    </recommendedName>
</protein>
<accession>A0A1M6JTD7</accession>
<dbReference type="PROSITE" id="PS51257">
    <property type="entry name" value="PROKAR_LIPOPROTEIN"/>
    <property type="match status" value="1"/>
</dbReference>
<evidence type="ECO:0000256" key="1">
    <source>
        <dbReference type="SAM" id="SignalP"/>
    </source>
</evidence>
<evidence type="ECO:0000313" key="3">
    <source>
        <dbReference type="Proteomes" id="UP000184050"/>
    </source>
</evidence>
<organism evidence="2 3">
    <name type="scientific">Tangfeifania diversioriginum</name>
    <dbReference type="NCBI Taxonomy" id="1168035"/>
    <lineage>
        <taxon>Bacteria</taxon>
        <taxon>Pseudomonadati</taxon>
        <taxon>Bacteroidota</taxon>
        <taxon>Bacteroidia</taxon>
        <taxon>Marinilabiliales</taxon>
        <taxon>Prolixibacteraceae</taxon>
        <taxon>Tangfeifania</taxon>
    </lineage>
</organism>
<sequence length="151" mass="17403">MKTKLIFLLFIISLTISCNKDDSENENLLPQYQSIIGTWEPLTISYDSSEVRVTHPIQYDRLVINNNLSYKIYIDSDNPSIEDGTISIISQNEENLELFFDAVYPGYSSFAGSHIFGFSNVVLDSQDNDGLIFKSIDNPYFQNIEFRFIKY</sequence>
<dbReference type="AlphaFoldDB" id="A0A1M6JTD7"/>
<evidence type="ECO:0008006" key="4">
    <source>
        <dbReference type="Google" id="ProtNLM"/>
    </source>
</evidence>
<dbReference type="Proteomes" id="UP000184050">
    <property type="component" value="Unassembled WGS sequence"/>
</dbReference>
<name>A0A1M6JTD7_9BACT</name>
<gene>
    <name evidence="2" type="ORF">SAMN05444280_12124</name>
</gene>
<proteinExistence type="predicted"/>
<keyword evidence="1" id="KW-0732">Signal</keyword>
<evidence type="ECO:0000313" key="2">
    <source>
        <dbReference type="EMBL" id="SHJ49977.1"/>
    </source>
</evidence>
<keyword evidence="3" id="KW-1185">Reference proteome</keyword>
<dbReference type="STRING" id="1168035.SAMN05444280_12124"/>
<feature type="chain" id="PRO_5012816348" description="Lipocalin-like domain-containing protein" evidence="1">
    <location>
        <begin position="21"/>
        <end position="151"/>
    </location>
</feature>
<dbReference type="EMBL" id="FQZE01000021">
    <property type="protein sequence ID" value="SHJ49977.1"/>
    <property type="molecule type" value="Genomic_DNA"/>
</dbReference>
<dbReference type="RefSeq" id="WP_073170301.1">
    <property type="nucleotide sequence ID" value="NZ_FQZE01000021.1"/>
</dbReference>
<feature type="signal peptide" evidence="1">
    <location>
        <begin position="1"/>
        <end position="20"/>
    </location>
</feature>
<reference evidence="2 3" key="1">
    <citation type="submission" date="2016-11" db="EMBL/GenBank/DDBJ databases">
        <authorList>
            <person name="Jaros S."/>
            <person name="Januszkiewicz K."/>
            <person name="Wedrychowicz H."/>
        </authorList>
    </citation>
    <scope>NUCLEOTIDE SEQUENCE [LARGE SCALE GENOMIC DNA]</scope>
    <source>
        <strain evidence="2 3">DSM 27063</strain>
    </source>
</reference>